<gene>
    <name evidence="2" type="ORF">ENU20_00830</name>
</gene>
<keyword evidence="1" id="KW-1133">Transmembrane helix</keyword>
<reference evidence="2" key="1">
    <citation type="journal article" date="2020" name="mSystems">
        <title>Genome- and Community-Level Interaction Insights into Carbon Utilization and Element Cycling Functions of Hydrothermarchaeota in Hydrothermal Sediment.</title>
        <authorList>
            <person name="Zhou Z."/>
            <person name="Liu Y."/>
            <person name="Xu W."/>
            <person name="Pan J."/>
            <person name="Luo Z.H."/>
            <person name="Li M."/>
        </authorList>
    </citation>
    <scope>NUCLEOTIDE SEQUENCE [LARGE SCALE GENOMIC DNA]</scope>
    <source>
        <strain evidence="2">SpSt-648</strain>
    </source>
</reference>
<protein>
    <submittedName>
        <fullName evidence="2">Uncharacterized protein</fullName>
    </submittedName>
</protein>
<comment type="caution">
    <text evidence="2">The sequence shown here is derived from an EMBL/GenBank/DDBJ whole genome shotgun (WGS) entry which is preliminary data.</text>
</comment>
<keyword evidence="1" id="KW-0472">Membrane</keyword>
<sequence>MKINLKILIPILIAVIVAVLVTTMLLIPRGAGEAEIESPTTTETTTTPTTTIEETQTIGLSIVGVSVGYYDYFDPYNPEKVSAGKAGLIDVNITFEGYGIVKQIILKIKNYGNLTIVSEPFTISTTQITISTTQRETKRFSLELSMNERNILDSLKNYRVDVIIIYEENGLEKYISRIVIPLDLSKLTTTPR</sequence>
<accession>A0A7C4NML2</accession>
<dbReference type="EMBL" id="DTBP01000010">
    <property type="protein sequence ID" value="HGQ73611.1"/>
    <property type="molecule type" value="Genomic_DNA"/>
</dbReference>
<organism evidence="2">
    <name type="scientific">Staphylothermus marinus</name>
    <dbReference type="NCBI Taxonomy" id="2280"/>
    <lineage>
        <taxon>Archaea</taxon>
        <taxon>Thermoproteota</taxon>
        <taxon>Thermoprotei</taxon>
        <taxon>Desulfurococcales</taxon>
        <taxon>Desulfurococcaceae</taxon>
        <taxon>Staphylothermus</taxon>
    </lineage>
</organism>
<keyword evidence="1" id="KW-0812">Transmembrane</keyword>
<proteinExistence type="predicted"/>
<evidence type="ECO:0000313" key="2">
    <source>
        <dbReference type="EMBL" id="HGQ73611.1"/>
    </source>
</evidence>
<evidence type="ECO:0000256" key="1">
    <source>
        <dbReference type="SAM" id="Phobius"/>
    </source>
</evidence>
<name>A0A7C4NML2_STAMA</name>
<feature type="transmembrane region" description="Helical" evidence="1">
    <location>
        <begin position="7"/>
        <end position="27"/>
    </location>
</feature>
<dbReference type="AlphaFoldDB" id="A0A7C4NML2"/>